<dbReference type="GO" id="GO:0003684">
    <property type="term" value="F:damaged DNA binding"/>
    <property type="evidence" value="ECO:0007669"/>
    <property type="project" value="InterPro"/>
</dbReference>
<keyword evidence="3" id="KW-0239">DNA-directed DNA polymerase</keyword>
<comment type="similarity">
    <text evidence="1">Belongs to the DNA polymerase type-Y family.</text>
</comment>
<keyword evidence="6" id="KW-1185">Reference proteome</keyword>
<proteinExistence type="inferred from homology"/>
<dbReference type="PANTHER" id="PTHR11076">
    <property type="entry name" value="DNA REPAIR POLYMERASE UMUC / TRANSFERASE FAMILY MEMBER"/>
    <property type="match status" value="1"/>
</dbReference>
<dbReference type="RefSeq" id="WP_100265710.1">
    <property type="nucleotide sequence ID" value="NZ_CP018800.1"/>
</dbReference>
<keyword evidence="2" id="KW-0515">Mutator protein</keyword>
<organism evidence="5 6">
    <name type="scientific">Mariprofundus ferrinatatus</name>
    <dbReference type="NCBI Taxonomy" id="1921087"/>
    <lineage>
        <taxon>Bacteria</taxon>
        <taxon>Pseudomonadati</taxon>
        <taxon>Pseudomonadota</taxon>
        <taxon>Candidatius Mariprofundia</taxon>
        <taxon>Mariprofundales</taxon>
        <taxon>Mariprofundaceae</taxon>
        <taxon>Mariprofundus</taxon>
    </lineage>
</organism>
<dbReference type="EC" id="2.7.7.7" evidence="5"/>
<evidence type="ECO:0000313" key="5">
    <source>
        <dbReference type="EMBL" id="ATX82349.1"/>
    </source>
</evidence>
<evidence type="ECO:0000256" key="3">
    <source>
        <dbReference type="ARBA" id="ARBA00022932"/>
    </source>
</evidence>
<sequence>MTMVSNWPNAIAHIDCDAFYASCEMARRPDLKGRPICVLSSQNAIVVAKSYDAKALGITTGMPVWEAKKLAPHAEYLAADFRYYGQISDKMFAILRRYSPEVEVYSIDEGFMEMNGIRTLWRKSFRQLADDIRLAIVRETGITASVGVSVTRTLAKMASESNKPNGTTVIPGKRIERFLADIAVAEIPGIGRNRTALLRKFGVHTALQFTCVEDGMMTRLLGRHGLALKRELCGISVTGVETEPPLPKSVARTASIGQLTTSREIVSAHLSYHTMRLVSELVAKHLLTRHIHVFLTLATFERNGADIRLEIETGSLRRIMAAVKTGFAKLFRAGESYRGCGVVATHISHAASATPDLFGFSKEDTRQLDLMLTVNRINKKYGDSTVSLAAIQMVKGRKNRPRFHYPLIMAG</sequence>
<keyword evidence="5" id="KW-0808">Transferase</keyword>
<gene>
    <name evidence="5" type="ORF">Ga0123462_1486</name>
</gene>
<dbReference type="AlphaFoldDB" id="A0A2K8L7X2"/>
<dbReference type="CDD" id="cd03586">
    <property type="entry name" value="PolY_Pol_IV_kappa"/>
    <property type="match status" value="1"/>
</dbReference>
<dbReference type="Gene3D" id="3.30.70.270">
    <property type="match status" value="1"/>
</dbReference>
<dbReference type="Gene3D" id="3.40.1170.60">
    <property type="match status" value="1"/>
</dbReference>
<evidence type="ECO:0000259" key="4">
    <source>
        <dbReference type="PROSITE" id="PS50173"/>
    </source>
</evidence>
<dbReference type="GO" id="GO:0003887">
    <property type="term" value="F:DNA-directed DNA polymerase activity"/>
    <property type="evidence" value="ECO:0007669"/>
    <property type="project" value="UniProtKB-EC"/>
</dbReference>
<reference evidence="5 6" key="1">
    <citation type="submission" date="2016-12" db="EMBL/GenBank/DDBJ databases">
        <title>Isolation and genomic insights into novel planktonic Zetaproteobacteria from stratified waters of the Chesapeake Bay.</title>
        <authorList>
            <person name="McAllister S.M."/>
            <person name="Kato S."/>
            <person name="Chan C.S."/>
            <person name="Chiu B.K."/>
            <person name="Field E.K."/>
        </authorList>
    </citation>
    <scope>NUCLEOTIDE SEQUENCE [LARGE SCALE GENOMIC DNA]</scope>
    <source>
        <strain evidence="5 6">CP-8</strain>
    </source>
</reference>
<dbReference type="Pfam" id="PF00817">
    <property type="entry name" value="IMS"/>
    <property type="match status" value="1"/>
</dbReference>
<dbReference type="PANTHER" id="PTHR11076:SF34">
    <property type="entry name" value="PROTEIN UMUC"/>
    <property type="match status" value="1"/>
</dbReference>
<keyword evidence="5" id="KW-0548">Nucleotidyltransferase</keyword>
<dbReference type="PROSITE" id="PS50173">
    <property type="entry name" value="UMUC"/>
    <property type="match status" value="1"/>
</dbReference>
<dbReference type="GO" id="GO:0005829">
    <property type="term" value="C:cytosol"/>
    <property type="evidence" value="ECO:0007669"/>
    <property type="project" value="TreeGrafter"/>
</dbReference>
<name>A0A2K8L7X2_9PROT</name>
<accession>A0A2K8L7X2</accession>
<dbReference type="GO" id="GO:0042276">
    <property type="term" value="P:error-prone translesion synthesis"/>
    <property type="evidence" value="ECO:0007669"/>
    <property type="project" value="TreeGrafter"/>
</dbReference>
<dbReference type="InterPro" id="IPR043128">
    <property type="entry name" value="Rev_trsase/Diguanyl_cyclase"/>
</dbReference>
<dbReference type="InterPro" id="IPR050116">
    <property type="entry name" value="DNA_polymerase-Y"/>
</dbReference>
<evidence type="ECO:0000256" key="2">
    <source>
        <dbReference type="ARBA" id="ARBA00022457"/>
    </source>
</evidence>
<dbReference type="InterPro" id="IPR017961">
    <property type="entry name" value="DNA_pol_Y-fam_little_finger"/>
</dbReference>
<protein>
    <submittedName>
        <fullName evidence="5">DNA polymerase-4/DNA polymerase V</fullName>
        <ecNumber evidence="5">2.7.7.7</ecNumber>
    </submittedName>
</protein>
<dbReference type="GO" id="GO:0006281">
    <property type="term" value="P:DNA repair"/>
    <property type="evidence" value="ECO:0007669"/>
    <property type="project" value="InterPro"/>
</dbReference>
<dbReference type="GO" id="GO:0009432">
    <property type="term" value="P:SOS response"/>
    <property type="evidence" value="ECO:0007669"/>
    <property type="project" value="TreeGrafter"/>
</dbReference>
<evidence type="ECO:0000313" key="6">
    <source>
        <dbReference type="Proteomes" id="UP000231637"/>
    </source>
</evidence>
<dbReference type="Pfam" id="PF11799">
    <property type="entry name" value="IMS_C"/>
    <property type="match status" value="1"/>
</dbReference>
<feature type="domain" description="UmuC" evidence="4">
    <location>
        <begin position="11"/>
        <end position="191"/>
    </location>
</feature>
<dbReference type="InterPro" id="IPR022880">
    <property type="entry name" value="DNApol_IV"/>
</dbReference>
<dbReference type="InterPro" id="IPR001126">
    <property type="entry name" value="UmuC"/>
</dbReference>
<dbReference type="OrthoDB" id="9808813at2"/>
<dbReference type="EMBL" id="CP018800">
    <property type="protein sequence ID" value="ATX82349.1"/>
    <property type="molecule type" value="Genomic_DNA"/>
</dbReference>
<dbReference type="Proteomes" id="UP000231637">
    <property type="component" value="Chromosome"/>
</dbReference>
<dbReference type="InterPro" id="IPR043502">
    <property type="entry name" value="DNA/RNA_pol_sf"/>
</dbReference>
<dbReference type="SUPFAM" id="SSF56672">
    <property type="entry name" value="DNA/RNA polymerases"/>
    <property type="match status" value="1"/>
</dbReference>
<dbReference type="KEGG" id="mfn:Ga0123462_1486"/>
<evidence type="ECO:0000256" key="1">
    <source>
        <dbReference type="ARBA" id="ARBA00010945"/>
    </source>
</evidence>